<keyword evidence="1" id="KW-0812">Transmembrane</keyword>
<keyword evidence="1" id="KW-1133">Transmembrane helix</keyword>
<dbReference type="EMBL" id="QGMG01000054">
    <property type="protein sequence ID" value="TVY58165.1"/>
    <property type="molecule type" value="Genomic_DNA"/>
</dbReference>
<keyword evidence="1" id="KW-0472">Membrane</keyword>
<keyword evidence="3" id="KW-1185">Reference proteome</keyword>
<proteinExistence type="predicted"/>
<evidence type="ECO:0000313" key="3">
    <source>
        <dbReference type="Proteomes" id="UP000481288"/>
    </source>
</evidence>
<comment type="caution">
    <text evidence="2">The sequence shown here is derived from an EMBL/GenBank/DDBJ whole genome shotgun (WGS) entry which is preliminary data.</text>
</comment>
<feature type="transmembrane region" description="Helical" evidence="1">
    <location>
        <begin position="44"/>
        <end position="62"/>
    </location>
</feature>
<accession>A0A7D8YQV9</accession>
<sequence length="168" mass="18166">MAATILSTLPFWLHLLIELPASLNFFLNPAEQLSSAAPQAHALVRQYAVLLFASSLVALIFATRQVDRTSRNVAGALAVYHLAPLVRAVSRVFGGGIGYGKGLGGPWIHLAVHGLCFDVSFETVEEELLSHENKAKGKMLSRMGLITKLPKGFAKSPSRGMTFFDSDD</sequence>
<gene>
    <name evidence="2" type="ORF">LCER1_G001373</name>
</gene>
<name>A0A7D8YQV9_9HELO</name>
<protein>
    <submittedName>
        <fullName evidence="2">Uncharacterized protein</fullName>
    </submittedName>
</protein>
<evidence type="ECO:0000256" key="1">
    <source>
        <dbReference type="SAM" id="Phobius"/>
    </source>
</evidence>
<reference evidence="2 3" key="1">
    <citation type="submission" date="2018-05" db="EMBL/GenBank/DDBJ databases">
        <title>Whole genome sequencing for identification of molecular markers to develop diagnostic detection tools for the regulated plant pathogen Lachnellula willkommii.</title>
        <authorList>
            <person name="Giroux E."/>
            <person name="Bilodeau G."/>
        </authorList>
    </citation>
    <scope>NUCLEOTIDE SEQUENCE [LARGE SCALE GENOMIC DNA]</scope>
    <source>
        <strain evidence="2 3">CBS 625.97</strain>
    </source>
</reference>
<dbReference type="AlphaFoldDB" id="A0A7D8YQV9"/>
<evidence type="ECO:0000313" key="2">
    <source>
        <dbReference type="EMBL" id="TVY58165.1"/>
    </source>
</evidence>
<dbReference type="OrthoDB" id="2590756at2759"/>
<dbReference type="Proteomes" id="UP000481288">
    <property type="component" value="Unassembled WGS sequence"/>
</dbReference>
<organism evidence="2 3">
    <name type="scientific">Lachnellula cervina</name>
    <dbReference type="NCBI Taxonomy" id="1316786"/>
    <lineage>
        <taxon>Eukaryota</taxon>
        <taxon>Fungi</taxon>
        <taxon>Dikarya</taxon>
        <taxon>Ascomycota</taxon>
        <taxon>Pezizomycotina</taxon>
        <taxon>Leotiomycetes</taxon>
        <taxon>Helotiales</taxon>
        <taxon>Lachnaceae</taxon>
        <taxon>Lachnellula</taxon>
    </lineage>
</organism>